<dbReference type="Gene3D" id="2.60.40.10">
    <property type="entry name" value="Immunoglobulins"/>
    <property type="match status" value="1"/>
</dbReference>
<dbReference type="PROSITE" id="PS50835">
    <property type="entry name" value="IG_LIKE"/>
    <property type="match status" value="1"/>
</dbReference>
<name>A0AAW1DC41_9HEMI</name>
<sequence length="58" mass="6470">MADSVPEGPRFIFEPPPWLEYTNSSGAVLSCSARGNPQPTITWLDHMDKIVTQIRGVR</sequence>
<organism evidence="2 3">
    <name type="scientific">Rhynocoris fuscipes</name>
    <dbReference type="NCBI Taxonomy" id="488301"/>
    <lineage>
        <taxon>Eukaryota</taxon>
        <taxon>Metazoa</taxon>
        <taxon>Ecdysozoa</taxon>
        <taxon>Arthropoda</taxon>
        <taxon>Hexapoda</taxon>
        <taxon>Insecta</taxon>
        <taxon>Pterygota</taxon>
        <taxon>Neoptera</taxon>
        <taxon>Paraneoptera</taxon>
        <taxon>Hemiptera</taxon>
        <taxon>Heteroptera</taxon>
        <taxon>Panheteroptera</taxon>
        <taxon>Cimicomorpha</taxon>
        <taxon>Reduviidae</taxon>
        <taxon>Harpactorinae</taxon>
        <taxon>Harpactorini</taxon>
        <taxon>Rhynocoris</taxon>
    </lineage>
</organism>
<dbReference type="InterPro" id="IPR013783">
    <property type="entry name" value="Ig-like_fold"/>
</dbReference>
<dbReference type="AlphaFoldDB" id="A0AAW1DC41"/>
<feature type="domain" description="Ig-like" evidence="1">
    <location>
        <begin position="9"/>
        <end position="58"/>
    </location>
</feature>
<protein>
    <recommendedName>
        <fullName evidence="1">Ig-like domain-containing protein</fullName>
    </recommendedName>
</protein>
<dbReference type="InterPro" id="IPR036179">
    <property type="entry name" value="Ig-like_dom_sf"/>
</dbReference>
<dbReference type="InterPro" id="IPR007110">
    <property type="entry name" value="Ig-like_dom"/>
</dbReference>
<keyword evidence="3" id="KW-1185">Reference proteome</keyword>
<evidence type="ECO:0000259" key="1">
    <source>
        <dbReference type="PROSITE" id="PS50835"/>
    </source>
</evidence>
<dbReference type="SUPFAM" id="SSF48726">
    <property type="entry name" value="Immunoglobulin"/>
    <property type="match status" value="1"/>
</dbReference>
<evidence type="ECO:0000313" key="2">
    <source>
        <dbReference type="EMBL" id="KAK9508007.1"/>
    </source>
</evidence>
<gene>
    <name evidence="2" type="ORF">O3M35_007759</name>
</gene>
<accession>A0AAW1DC41</accession>
<comment type="caution">
    <text evidence="2">The sequence shown here is derived from an EMBL/GenBank/DDBJ whole genome shotgun (WGS) entry which is preliminary data.</text>
</comment>
<proteinExistence type="predicted"/>
<evidence type="ECO:0000313" key="3">
    <source>
        <dbReference type="Proteomes" id="UP001461498"/>
    </source>
</evidence>
<reference evidence="2 3" key="1">
    <citation type="submission" date="2022-12" db="EMBL/GenBank/DDBJ databases">
        <title>Chromosome-level genome assembly of true bugs.</title>
        <authorList>
            <person name="Ma L."/>
            <person name="Li H."/>
        </authorList>
    </citation>
    <scope>NUCLEOTIDE SEQUENCE [LARGE SCALE GENOMIC DNA]</scope>
    <source>
        <strain evidence="2">Lab_2022b</strain>
    </source>
</reference>
<dbReference type="EMBL" id="JAPXFL010000004">
    <property type="protein sequence ID" value="KAK9508007.1"/>
    <property type="molecule type" value="Genomic_DNA"/>
</dbReference>
<dbReference type="Proteomes" id="UP001461498">
    <property type="component" value="Unassembled WGS sequence"/>
</dbReference>